<dbReference type="PANTHER" id="PTHR18945">
    <property type="entry name" value="NEUROTRANSMITTER GATED ION CHANNEL"/>
    <property type="match status" value="1"/>
</dbReference>
<evidence type="ECO:0000256" key="14">
    <source>
        <dbReference type="ARBA" id="ARBA00023286"/>
    </source>
</evidence>
<organism evidence="22 23">
    <name type="scientific">Tigriopus californicus</name>
    <name type="common">Marine copepod</name>
    <dbReference type="NCBI Taxonomy" id="6832"/>
    <lineage>
        <taxon>Eukaryota</taxon>
        <taxon>Metazoa</taxon>
        <taxon>Ecdysozoa</taxon>
        <taxon>Arthropoda</taxon>
        <taxon>Crustacea</taxon>
        <taxon>Multicrustacea</taxon>
        <taxon>Hexanauplia</taxon>
        <taxon>Copepoda</taxon>
        <taxon>Harpacticoida</taxon>
        <taxon>Harpacticidae</taxon>
        <taxon>Tigriopus</taxon>
    </lineage>
</organism>
<evidence type="ECO:0000256" key="12">
    <source>
        <dbReference type="ARBA" id="ARBA00023214"/>
    </source>
</evidence>
<keyword evidence="12" id="KW-0868">Chloride</keyword>
<keyword evidence="1 18" id="KW-0813">Transport</keyword>
<evidence type="ECO:0000256" key="17">
    <source>
        <dbReference type="ARBA" id="ARBA00061654"/>
    </source>
</evidence>
<feature type="transmembrane region" description="Helical" evidence="18">
    <location>
        <begin position="359"/>
        <end position="381"/>
    </location>
</feature>
<dbReference type="InterPro" id="IPR006028">
    <property type="entry name" value="GABAA/Glycine_rcpt"/>
</dbReference>
<keyword evidence="9" id="KW-1015">Disulfide bond</keyword>
<evidence type="ECO:0000313" key="23">
    <source>
        <dbReference type="Proteomes" id="UP000318571"/>
    </source>
</evidence>
<keyword evidence="3 18" id="KW-0812">Transmembrane</keyword>
<feature type="transmembrane region" description="Helical" evidence="18">
    <location>
        <begin position="589"/>
        <end position="608"/>
    </location>
</feature>
<dbReference type="GO" id="GO:0034707">
    <property type="term" value="C:chloride channel complex"/>
    <property type="evidence" value="ECO:0007669"/>
    <property type="project" value="UniProtKB-KW"/>
</dbReference>
<dbReference type="STRING" id="6832.A0A553NTT8"/>
<comment type="subcellular location">
    <subcellularLocation>
        <location evidence="16">Postsynaptic cell membrane</location>
        <topology evidence="16">Multi-pass membrane protein</topology>
    </subcellularLocation>
</comment>
<dbReference type="PROSITE" id="PS00236">
    <property type="entry name" value="NEUROTR_ION_CHANNEL"/>
    <property type="match status" value="1"/>
</dbReference>
<evidence type="ECO:0000256" key="6">
    <source>
        <dbReference type="ARBA" id="ARBA00023018"/>
    </source>
</evidence>
<comment type="caution">
    <text evidence="22">The sequence shown here is derived from an EMBL/GenBank/DDBJ whole genome shotgun (WGS) entry which is preliminary data.</text>
</comment>
<dbReference type="SUPFAM" id="SSF90112">
    <property type="entry name" value="Neurotransmitter-gated ion-channel transmembrane pore"/>
    <property type="match status" value="1"/>
</dbReference>
<dbReference type="Gene3D" id="1.20.58.390">
    <property type="entry name" value="Neurotransmitter-gated ion-channel transmembrane domain"/>
    <property type="match status" value="2"/>
</dbReference>
<keyword evidence="4 18" id="KW-0732">Signal</keyword>
<dbReference type="Pfam" id="PF02932">
    <property type="entry name" value="Neur_chan_memb"/>
    <property type="match status" value="1"/>
</dbReference>
<protein>
    <recommendedName>
        <fullName evidence="24">Ig-like domain-containing protein</fullName>
    </recommendedName>
</protein>
<feature type="region of interest" description="Disordered" evidence="19">
    <location>
        <begin position="421"/>
        <end position="477"/>
    </location>
</feature>
<keyword evidence="6" id="KW-0770">Synapse</keyword>
<dbReference type="Proteomes" id="UP000318571">
    <property type="component" value="Chromosome 1"/>
</dbReference>
<dbReference type="NCBIfam" id="TIGR00860">
    <property type="entry name" value="LIC"/>
    <property type="match status" value="1"/>
</dbReference>
<feature type="transmembrane region" description="Helical" evidence="18">
    <location>
        <begin position="293"/>
        <end position="317"/>
    </location>
</feature>
<dbReference type="Pfam" id="PF02931">
    <property type="entry name" value="Neur_chan_LBD"/>
    <property type="match status" value="1"/>
</dbReference>
<evidence type="ECO:0000259" key="20">
    <source>
        <dbReference type="Pfam" id="PF02931"/>
    </source>
</evidence>
<dbReference type="InterPro" id="IPR006202">
    <property type="entry name" value="Neur_chan_lig-bd"/>
</dbReference>
<evidence type="ECO:0000256" key="1">
    <source>
        <dbReference type="ARBA" id="ARBA00022448"/>
    </source>
</evidence>
<dbReference type="InterPro" id="IPR006201">
    <property type="entry name" value="Neur_channel"/>
</dbReference>
<feature type="transmembrane region" description="Helical" evidence="18">
    <location>
        <begin position="326"/>
        <end position="347"/>
    </location>
</feature>
<keyword evidence="5 18" id="KW-1133">Transmembrane helix</keyword>
<dbReference type="EMBL" id="VCGU01000010">
    <property type="protein sequence ID" value="TRY68849.1"/>
    <property type="molecule type" value="Genomic_DNA"/>
</dbReference>
<dbReference type="AlphaFoldDB" id="A0A553NTT8"/>
<evidence type="ECO:0000256" key="18">
    <source>
        <dbReference type="RuleBase" id="RU000687"/>
    </source>
</evidence>
<feature type="compositionally biased region" description="Gly residues" evidence="19">
    <location>
        <begin position="466"/>
        <end position="477"/>
    </location>
</feature>
<comment type="similarity">
    <text evidence="17">Belongs to the ligand-gated ion channel (TC 1.A.9) family. Glutamate-gated chloride channel (TC 1.A.9.4) subfamily.</text>
</comment>
<dbReference type="FunFam" id="2.70.170.10:FF:000022">
    <property type="entry name" value="glutamate-gated chloride channel isoform X1"/>
    <property type="match status" value="1"/>
</dbReference>
<sequence length="628" mass="70063">MIESFLPSWSMVPLLLYRKVLLILLLLHQNGFAELGHHSSSITMANFTSRYAPDRRLKDVFPKLLAKERNRRSVNFRQKEKQILDSVLGVGIYDRRIRPGGVNSTDGKSSTLVMVNIYLRSINDIDDYKMEFSVQITFREQWNDERLKFDDLGGRFRYLTLTDPKKVWMPDTFFRNEKTGHFHAILVNNVYVRVFPNGDVLFSIRISMTLACPMNLKLYPMDRQTCSMKIASYGYTTDDITYLWKETDPVQIAKGLSLPRFSIEKYSSSYCNVKTNTGEYSCLSVDLVFKRQFSYYLITIYVPGCMLVIVSWVSFWLDPHAVPARVALGVTTLMTMSTQTASINSALPPVAYTKAIDVWQGVCVTFVFSALLEYALVNYALRASRNFRHHQRMRRHGYHYSDDDDGGGGGGGRGGGGCDGYDNDEYYGHEDSNHDQDGNGYMFDPLQGNRYAGPIQRQRRNQSQYGGRGGGGGGGGVFSPHSSSCALHKETNLLLANAGSFSFGSSGGSFFPNSLNHVANSSSNNPSSSPSTSQSGSAPVGPTGNGTTGNGATVPKTVDETALWGSLSRIVTLPFAKPRQMEKAKRIDVISRFLFPMVFAIFNLAYWINYLIQARAEYDLTQVIKGGG</sequence>
<dbReference type="PRINTS" id="PR00252">
    <property type="entry name" value="NRIONCHANNEL"/>
</dbReference>
<evidence type="ECO:0000256" key="4">
    <source>
        <dbReference type="ARBA" id="ARBA00022729"/>
    </source>
</evidence>
<feature type="signal peptide" evidence="18">
    <location>
        <begin position="1"/>
        <end position="33"/>
    </location>
</feature>
<reference evidence="22 23" key="1">
    <citation type="journal article" date="2018" name="Nat. Ecol. Evol.">
        <title>Genomic signatures of mitonuclear coevolution across populations of Tigriopus californicus.</title>
        <authorList>
            <person name="Barreto F.S."/>
            <person name="Watson E.T."/>
            <person name="Lima T.G."/>
            <person name="Willett C.S."/>
            <person name="Edmands S."/>
            <person name="Li W."/>
            <person name="Burton R.S."/>
        </authorList>
    </citation>
    <scope>NUCLEOTIDE SEQUENCE [LARGE SCALE GENOMIC DNA]</scope>
    <source>
        <strain evidence="22 23">San Diego</strain>
    </source>
</reference>
<evidence type="ECO:0000256" key="13">
    <source>
        <dbReference type="ARBA" id="ARBA00023257"/>
    </source>
</evidence>
<dbReference type="SUPFAM" id="SSF63712">
    <property type="entry name" value="Nicotinic receptor ligand binding domain-like"/>
    <property type="match status" value="1"/>
</dbReference>
<keyword evidence="23" id="KW-1185">Reference proteome</keyword>
<keyword evidence="14" id="KW-1071">Ligand-gated ion channel</keyword>
<evidence type="ECO:0000256" key="16">
    <source>
        <dbReference type="ARBA" id="ARBA00034104"/>
    </source>
</evidence>
<evidence type="ECO:0000256" key="5">
    <source>
        <dbReference type="ARBA" id="ARBA00022989"/>
    </source>
</evidence>
<feature type="chain" id="PRO_5022250082" description="Ig-like domain-containing protein" evidence="18">
    <location>
        <begin position="34"/>
        <end position="628"/>
    </location>
</feature>
<dbReference type="GO" id="GO:0008068">
    <property type="term" value="F:extracellularly glutamate-gated chloride channel activity"/>
    <property type="evidence" value="ECO:0007669"/>
    <property type="project" value="UniProtKB-ARBA"/>
</dbReference>
<dbReference type="InterPro" id="IPR018000">
    <property type="entry name" value="Neurotransmitter_ion_chnl_CS"/>
</dbReference>
<feature type="compositionally biased region" description="Basic and acidic residues" evidence="19">
    <location>
        <begin position="426"/>
        <end position="437"/>
    </location>
</feature>
<evidence type="ECO:0000256" key="2">
    <source>
        <dbReference type="ARBA" id="ARBA00022475"/>
    </source>
</evidence>
<dbReference type="OrthoDB" id="442503at2759"/>
<evidence type="ECO:0000256" key="9">
    <source>
        <dbReference type="ARBA" id="ARBA00023157"/>
    </source>
</evidence>
<evidence type="ECO:0000256" key="7">
    <source>
        <dbReference type="ARBA" id="ARBA00023065"/>
    </source>
</evidence>
<feature type="domain" description="Neurotransmitter-gated ion-channel transmembrane" evidence="21">
    <location>
        <begin position="300"/>
        <end position="391"/>
    </location>
</feature>
<name>A0A553NTT8_TIGCA</name>
<dbReference type="PRINTS" id="PR00253">
    <property type="entry name" value="GABAARECEPTR"/>
</dbReference>
<dbReference type="InterPro" id="IPR044721">
    <property type="entry name" value="GluCl_TM"/>
</dbReference>
<dbReference type="Gene3D" id="2.70.170.10">
    <property type="entry name" value="Neurotransmitter-gated ion-channel ligand-binding domain"/>
    <property type="match status" value="1"/>
</dbReference>
<keyword evidence="11" id="KW-0869">Chloride channel</keyword>
<feature type="domain" description="Neurotransmitter-gated ion-channel ligand-binding" evidence="20">
    <location>
        <begin position="81"/>
        <end position="292"/>
    </location>
</feature>
<evidence type="ECO:0000256" key="11">
    <source>
        <dbReference type="ARBA" id="ARBA00023173"/>
    </source>
</evidence>
<keyword evidence="10" id="KW-0675">Receptor</keyword>
<dbReference type="GO" id="GO:0004888">
    <property type="term" value="F:transmembrane signaling receptor activity"/>
    <property type="evidence" value="ECO:0007669"/>
    <property type="project" value="InterPro"/>
</dbReference>
<evidence type="ECO:0000256" key="8">
    <source>
        <dbReference type="ARBA" id="ARBA00023136"/>
    </source>
</evidence>
<dbReference type="CDD" id="cd19062">
    <property type="entry name" value="LGIC_TM_GluCl"/>
    <property type="match status" value="1"/>
</dbReference>
<gene>
    <name evidence="22" type="ORF">TCAL_04136</name>
</gene>
<keyword evidence="2" id="KW-1003">Cell membrane</keyword>
<dbReference type="InterPro" id="IPR038050">
    <property type="entry name" value="Neuro_actylchol_rec"/>
</dbReference>
<dbReference type="CDD" id="cd18993">
    <property type="entry name" value="LGIC_ECD_GluCl"/>
    <property type="match status" value="1"/>
</dbReference>
<feature type="compositionally biased region" description="Low complexity" evidence="19">
    <location>
        <begin position="520"/>
        <end position="542"/>
    </location>
</feature>
<keyword evidence="13" id="KW-0628">Postsynaptic cell membrane</keyword>
<keyword evidence="7 18" id="KW-0406">Ion transport</keyword>
<evidence type="ECO:0000313" key="22">
    <source>
        <dbReference type="EMBL" id="TRY68849.1"/>
    </source>
</evidence>
<evidence type="ECO:0000256" key="15">
    <source>
        <dbReference type="ARBA" id="ARBA00023303"/>
    </source>
</evidence>
<dbReference type="InterPro" id="IPR036719">
    <property type="entry name" value="Neuro-gated_channel_TM_sf"/>
</dbReference>
<evidence type="ECO:0008006" key="24">
    <source>
        <dbReference type="Google" id="ProtNLM"/>
    </source>
</evidence>
<keyword evidence="15 18" id="KW-0407">Ion channel</keyword>
<evidence type="ECO:0000259" key="21">
    <source>
        <dbReference type="Pfam" id="PF02932"/>
    </source>
</evidence>
<evidence type="ECO:0000256" key="10">
    <source>
        <dbReference type="ARBA" id="ARBA00023170"/>
    </source>
</evidence>
<accession>A0A553NTT8</accession>
<dbReference type="InterPro" id="IPR036734">
    <property type="entry name" value="Neur_chan_lig-bd_sf"/>
</dbReference>
<dbReference type="GO" id="GO:0045211">
    <property type="term" value="C:postsynaptic membrane"/>
    <property type="evidence" value="ECO:0007669"/>
    <property type="project" value="UniProtKB-SubCell"/>
</dbReference>
<evidence type="ECO:0000256" key="3">
    <source>
        <dbReference type="ARBA" id="ARBA00022692"/>
    </source>
</evidence>
<dbReference type="InterPro" id="IPR006029">
    <property type="entry name" value="Neurotrans-gated_channel_TM"/>
</dbReference>
<keyword evidence="8 18" id="KW-0472">Membrane</keyword>
<feature type="region of interest" description="Disordered" evidence="19">
    <location>
        <begin position="519"/>
        <end position="555"/>
    </location>
</feature>
<proteinExistence type="inferred from homology"/>
<evidence type="ECO:0000256" key="19">
    <source>
        <dbReference type="SAM" id="MobiDB-lite"/>
    </source>
</evidence>